<evidence type="ECO:0000313" key="2">
    <source>
        <dbReference type="EMBL" id="SOC50076.1"/>
    </source>
</evidence>
<proteinExistence type="predicted"/>
<evidence type="ECO:0000313" key="3">
    <source>
        <dbReference type="Proteomes" id="UP000219435"/>
    </source>
</evidence>
<accession>A0A285VAK1</accession>
<feature type="region of interest" description="Disordered" evidence="1">
    <location>
        <begin position="72"/>
        <end position="108"/>
    </location>
</feature>
<reference evidence="3" key="1">
    <citation type="submission" date="2017-08" db="EMBL/GenBank/DDBJ databases">
        <authorList>
            <person name="Varghese N."/>
            <person name="Submissions S."/>
        </authorList>
    </citation>
    <scope>NUCLEOTIDE SEQUENCE [LARGE SCALE GENOMIC DNA]</scope>
    <source>
        <strain evidence="3">DSM 4725</strain>
    </source>
</reference>
<dbReference type="AlphaFoldDB" id="A0A285VAK1"/>
<organism evidence="2 3">
    <name type="scientific">Blastococcus aggregatus</name>
    <dbReference type="NCBI Taxonomy" id="38502"/>
    <lineage>
        <taxon>Bacteria</taxon>
        <taxon>Bacillati</taxon>
        <taxon>Actinomycetota</taxon>
        <taxon>Actinomycetes</taxon>
        <taxon>Geodermatophilales</taxon>
        <taxon>Geodermatophilaceae</taxon>
        <taxon>Blastococcus</taxon>
    </lineage>
</organism>
<dbReference type="Proteomes" id="UP000219435">
    <property type="component" value="Unassembled WGS sequence"/>
</dbReference>
<dbReference type="EMBL" id="OBQI01000004">
    <property type="protein sequence ID" value="SOC50076.1"/>
    <property type="molecule type" value="Genomic_DNA"/>
</dbReference>
<keyword evidence="3" id="KW-1185">Reference proteome</keyword>
<protein>
    <submittedName>
        <fullName evidence="2">Uncharacterized protein</fullName>
    </submittedName>
</protein>
<evidence type="ECO:0000256" key="1">
    <source>
        <dbReference type="SAM" id="MobiDB-lite"/>
    </source>
</evidence>
<name>A0A285VAK1_9ACTN</name>
<sequence>MPLFPPRRMTAIDAELRSLREVMRGASGELTEVRRRQAELFDMEAALVVAIDVRMRRLDDLLDQRLQVVRDGGTRASGTAHQAEAGLRSADRSDGEAVPVSGSTSSTR</sequence>
<gene>
    <name evidence="2" type="ORF">SAMN05660748_2815</name>
</gene>